<dbReference type="GO" id="GO:0003862">
    <property type="term" value="F:3-isopropylmalate dehydrogenase activity"/>
    <property type="evidence" value="ECO:0007669"/>
    <property type="project" value="UniProtKB-UniRule"/>
</dbReference>
<evidence type="ECO:0000313" key="18">
    <source>
        <dbReference type="Proteomes" id="UP000578091"/>
    </source>
</evidence>
<keyword evidence="13 14" id="KW-0100">Branched-chain amino acid biosynthesis</keyword>
<dbReference type="PANTHER" id="PTHR42979:SF1">
    <property type="entry name" value="3-ISOPROPYLMALATE DEHYDROGENASE"/>
    <property type="match status" value="1"/>
</dbReference>
<evidence type="ECO:0000256" key="6">
    <source>
        <dbReference type="ARBA" id="ARBA00022430"/>
    </source>
</evidence>
<evidence type="ECO:0000256" key="2">
    <source>
        <dbReference type="ARBA" id="ARBA00001936"/>
    </source>
</evidence>
<reference evidence="17 18" key="1">
    <citation type="submission" date="2020-07" db="EMBL/GenBank/DDBJ databases">
        <title>Luteimonas sp. SJ-92.</title>
        <authorList>
            <person name="Huang X.-X."/>
            <person name="Xu L."/>
            <person name="Sun J.-Q."/>
        </authorList>
    </citation>
    <scope>NUCLEOTIDE SEQUENCE [LARGE SCALE GENOMIC DNA]</scope>
    <source>
        <strain evidence="17 18">SJ-92</strain>
    </source>
</reference>
<feature type="binding site" evidence="14">
    <location>
        <begin position="76"/>
        <end position="89"/>
    </location>
    <ligand>
        <name>NAD(+)</name>
        <dbReference type="ChEBI" id="CHEBI:57540"/>
    </ligand>
</feature>
<dbReference type="EC" id="1.1.1.85" evidence="14"/>
<feature type="site" description="Important for catalysis" evidence="14">
    <location>
        <position position="141"/>
    </location>
</feature>
<feature type="binding site" evidence="14">
    <location>
        <begin position="296"/>
        <end position="308"/>
    </location>
    <ligand>
        <name>NAD(+)</name>
        <dbReference type="ChEBI" id="CHEBI:57540"/>
    </ligand>
</feature>
<feature type="binding site" evidence="14">
    <location>
        <position position="219"/>
    </location>
    <ligand>
        <name>Mg(2+)</name>
        <dbReference type="ChEBI" id="CHEBI:18420"/>
    </ligand>
</feature>
<feature type="binding site" evidence="14">
    <location>
        <position position="219"/>
    </location>
    <ligand>
        <name>substrate</name>
    </ligand>
</feature>
<keyword evidence="6 14" id="KW-0432">Leucine biosynthesis</keyword>
<keyword evidence="10 14" id="KW-0560">Oxidoreductase</keyword>
<evidence type="ECO:0000256" key="5">
    <source>
        <dbReference type="ARBA" id="ARBA00011738"/>
    </source>
</evidence>
<sequence length="381" mass="40262">MRADIVVLPGDGIGPEVTAAAVAVLREIARCFRHDFEFASHDIGGAAIDRHGDPLPAATVGACRRADAVLLGAVGGPKWSDPGAKVRPEQGLLALRRELGLYANLRPVRPHPATLGAAPIKPHLLAGVDLLVVRELTGGIYFGEKTRSVDAASDLCSYSTFEVERVVRRACMLARQRRGHLTSVDKANVLETSRLWREVATRLVRDEFPDITLEHQLVDSMAMHLLSRPRAYDVIVTENMFGDILTDEASMLAGSMGLLPSASLGDGDGGAAEGQPGDARAGDRSTVIGLYEPIHGSAPDIAGRGIANPVGAILSAALLLRHSLGLEAEALHVETAVAATLEAGIFSADLMPEGRAADTDEVADAVIERIAAASRVPELRD</sequence>
<comment type="subunit">
    <text evidence="5 14 15">Homodimer.</text>
</comment>
<comment type="subcellular location">
    <subcellularLocation>
        <location evidence="14">Cytoplasm</location>
    </subcellularLocation>
</comment>
<proteinExistence type="inferred from homology"/>
<dbReference type="UniPathway" id="UPA00048">
    <property type="reaction ID" value="UER00072"/>
</dbReference>
<feature type="domain" description="Isopropylmalate dehydrogenase-like" evidence="16">
    <location>
        <begin position="4"/>
        <end position="366"/>
    </location>
</feature>
<comment type="cofactor">
    <cofactor evidence="14 15">
        <name>Mg(2+)</name>
        <dbReference type="ChEBI" id="CHEBI:18420"/>
    </cofactor>
    <cofactor evidence="14 15">
        <name>Mn(2+)</name>
        <dbReference type="ChEBI" id="CHEBI:29035"/>
    </cofactor>
    <text evidence="14 15">Binds 1 Mg(2+) or Mn(2+) ion per subunit.</text>
</comment>
<dbReference type="GO" id="GO:0051287">
    <property type="term" value="F:NAD binding"/>
    <property type="evidence" value="ECO:0007669"/>
    <property type="project" value="InterPro"/>
</dbReference>
<dbReference type="SUPFAM" id="SSF53659">
    <property type="entry name" value="Isocitrate/Isopropylmalate dehydrogenase-like"/>
    <property type="match status" value="1"/>
</dbReference>
<feature type="binding site" evidence="14">
    <location>
        <position position="243"/>
    </location>
    <ligand>
        <name>Mg(2+)</name>
        <dbReference type="ChEBI" id="CHEBI:18420"/>
    </ligand>
</feature>
<feature type="binding site" evidence="14">
    <location>
        <position position="247"/>
    </location>
    <ligand>
        <name>Mg(2+)</name>
        <dbReference type="ChEBI" id="CHEBI:18420"/>
    </ligand>
</feature>
<evidence type="ECO:0000256" key="7">
    <source>
        <dbReference type="ARBA" id="ARBA00022605"/>
    </source>
</evidence>
<dbReference type="HAMAP" id="MF_01033">
    <property type="entry name" value="LeuB_type1"/>
    <property type="match status" value="1"/>
</dbReference>
<dbReference type="EMBL" id="JACCKA010000069">
    <property type="protein sequence ID" value="NZA26949.1"/>
    <property type="molecule type" value="Genomic_DNA"/>
</dbReference>
<keyword evidence="7 14" id="KW-0028">Amino-acid biosynthesis</keyword>
<feature type="binding site" evidence="14">
    <location>
        <position position="106"/>
    </location>
    <ligand>
        <name>substrate</name>
    </ligand>
</feature>
<dbReference type="NCBIfam" id="TIGR00169">
    <property type="entry name" value="leuB"/>
    <property type="match status" value="1"/>
</dbReference>
<comment type="cofactor">
    <cofactor evidence="2">
        <name>Mn(2+)</name>
        <dbReference type="ChEBI" id="CHEBI:29035"/>
    </cofactor>
</comment>
<dbReference type="PROSITE" id="PS00470">
    <property type="entry name" value="IDH_IMDH"/>
    <property type="match status" value="1"/>
</dbReference>
<evidence type="ECO:0000256" key="10">
    <source>
        <dbReference type="ARBA" id="ARBA00023002"/>
    </source>
</evidence>
<gene>
    <name evidence="14 17" type="primary">leuB</name>
    <name evidence="17" type="ORF">H0E84_11205</name>
</gene>
<dbReference type="GO" id="GO:0000287">
    <property type="term" value="F:magnesium ion binding"/>
    <property type="evidence" value="ECO:0007669"/>
    <property type="project" value="InterPro"/>
</dbReference>
<evidence type="ECO:0000256" key="12">
    <source>
        <dbReference type="ARBA" id="ARBA00023211"/>
    </source>
</evidence>
<keyword evidence="14" id="KW-0963">Cytoplasm</keyword>
<dbReference type="Pfam" id="PF00180">
    <property type="entry name" value="Iso_dh"/>
    <property type="match status" value="1"/>
</dbReference>
<dbReference type="GO" id="GO:0005829">
    <property type="term" value="C:cytosol"/>
    <property type="evidence" value="ECO:0007669"/>
    <property type="project" value="TreeGrafter"/>
</dbReference>
<dbReference type="InterPro" id="IPR024084">
    <property type="entry name" value="IsoPropMal-DH-like_dom"/>
</dbReference>
<dbReference type="SMART" id="SM01329">
    <property type="entry name" value="Iso_dh"/>
    <property type="match status" value="1"/>
</dbReference>
<evidence type="ECO:0000259" key="16">
    <source>
        <dbReference type="SMART" id="SM01329"/>
    </source>
</evidence>
<evidence type="ECO:0000256" key="14">
    <source>
        <dbReference type="HAMAP-Rule" id="MF_01033"/>
    </source>
</evidence>
<keyword evidence="11 14" id="KW-0520">NAD</keyword>
<accession>A0A853JEB8</accession>
<comment type="caution">
    <text evidence="17">The sequence shown here is derived from an EMBL/GenBank/DDBJ whole genome shotgun (WGS) entry which is preliminary data.</text>
</comment>
<comment type="pathway">
    <text evidence="3 14 15">Amino-acid biosynthesis; L-leucine biosynthesis; L-leucine from 3-methyl-2-oxobutanoate: step 3/4.</text>
</comment>
<evidence type="ECO:0000256" key="11">
    <source>
        <dbReference type="ARBA" id="ARBA00023027"/>
    </source>
</evidence>
<dbReference type="InterPro" id="IPR004429">
    <property type="entry name" value="Isopropylmalate_DH"/>
</dbReference>
<evidence type="ECO:0000313" key="17">
    <source>
        <dbReference type="EMBL" id="NZA26949.1"/>
    </source>
</evidence>
<keyword evidence="8 14" id="KW-0479">Metal-binding</keyword>
<feature type="site" description="Important for catalysis" evidence="14">
    <location>
        <position position="186"/>
    </location>
</feature>
<dbReference type="PANTHER" id="PTHR42979">
    <property type="entry name" value="3-ISOPROPYLMALATE DEHYDROGENASE"/>
    <property type="match status" value="1"/>
</dbReference>
<dbReference type="AlphaFoldDB" id="A0A853JEB8"/>
<evidence type="ECO:0000256" key="8">
    <source>
        <dbReference type="ARBA" id="ARBA00022723"/>
    </source>
</evidence>
<evidence type="ECO:0000256" key="13">
    <source>
        <dbReference type="ARBA" id="ARBA00023304"/>
    </source>
</evidence>
<comment type="similarity">
    <text evidence="4 14">Belongs to the isocitrate and isopropylmalate dehydrogenases family. LeuB type 1 subfamily.</text>
</comment>
<comment type="function">
    <text evidence="14 15">Catalyzes the oxidation of 3-carboxy-2-hydroxy-4-methylpentanoate (3-isopropylmalate) to 3-carboxy-4-methyl-2-oxopentanoate. The product decarboxylates to 4-methyl-2 oxopentanoate.</text>
</comment>
<dbReference type="Proteomes" id="UP000578091">
    <property type="component" value="Unassembled WGS sequence"/>
</dbReference>
<evidence type="ECO:0000256" key="4">
    <source>
        <dbReference type="ARBA" id="ARBA00008319"/>
    </source>
</evidence>
<keyword evidence="12 14" id="KW-0464">Manganese</keyword>
<keyword evidence="9 14" id="KW-0460">Magnesium</keyword>
<dbReference type="Gene3D" id="3.40.718.10">
    <property type="entry name" value="Isopropylmalate Dehydrogenase"/>
    <property type="match status" value="1"/>
</dbReference>
<dbReference type="GO" id="GO:0009098">
    <property type="term" value="P:L-leucine biosynthetic process"/>
    <property type="evidence" value="ECO:0007669"/>
    <property type="project" value="UniProtKB-UniRule"/>
</dbReference>
<dbReference type="InterPro" id="IPR019818">
    <property type="entry name" value="IsoCit/isopropylmalate_DH_CS"/>
</dbReference>
<organism evidence="17 18">
    <name type="scientific">Luteimonas salinisoli</name>
    <dbReference type="NCBI Taxonomy" id="2752307"/>
    <lineage>
        <taxon>Bacteria</taxon>
        <taxon>Pseudomonadati</taxon>
        <taxon>Pseudomonadota</taxon>
        <taxon>Gammaproteobacteria</taxon>
        <taxon>Lysobacterales</taxon>
        <taxon>Lysobacteraceae</taxon>
        <taxon>Luteimonas</taxon>
    </lineage>
</organism>
<evidence type="ECO:0000256" key="15">
    <source>
        <dbReference type="RuleBase" id="RU004445"/>
    </source>
</evidence>
<evidence type="ECO:0000256" key="9">
    <source>
        <dbReference type="ARBA" id="ARBA00022842"/>
    </source>
</evidence>
<keyword evidence="18" id="KW-1185">Reference proteome</keyword>
<evidence type="ECO:0000256" key="1">
    <source>
        <dbReference type="ARBA" id="ARBA00000624"/>
    </source>
</evidence>
<name>A0A853JEB8_9GAMM</name>
<feature type="binding site" evidence="14">
    <location>
        <position position="134"/>
    </location>
    <ligand>
        <name>substrate</name>
    </ligand>
</feature>
<comment type="catalytic activity">
    <reaction evidence="1 14 15">
        <text>(2R,3S)-3-isopropylmalate + NAD(+) = 4-methyl-2-oxopentanoate + CO2 + NADH</text>
        <dbReference type="Rhea" id="RHEA:32271"/>
        <dbReference type="ChEBI" id="CHEBI:16526"/>
        <dbReference type="ChEBI" id="CHEBI:17865"/>
        <dbReference type="ChEBI" id="CHEBI:35121"/>
        <dbReference type="ChEBI" id="CHEBI:57540"/>
        <dbReference type="ChEBI" id="CHEBI:57945"/>
        <dbReference type="EC" id="1.1.1.85"/>
    </reaction>
</comment>
<dbReference type="RefSeq" id="WP_180678734.1">
    <property type="nucleotide sequence ID" value="NZ_JACCKA010000069.1"/>
</dbReference>
<protein>
    <recommendedName>
        <fullName evidence="14">3-isopropylmalate dehydrogenase</fullName>
        <ecNumber evidence="14">1.1.1.85</ecNumber>
    </recommendedName>
    <alternativeName>
        <fullName evidence="14">3-IPM-DH</fullName>
    </alternativeName>
    <alternativeName>
        <fullName evidence="14">Beta-IPM dehydrogenase</fullName>
        <shortName evidence="14">IMDH</shortName>
    </alternativeName>
</protein>
<feature type="binding site" evidence="14">
    <location>
        <position position="96"/>
    </location>
    <ligand>
        <name>substrate</name>
    </ligand>
</feature>
<dbReference type="FunFam" id="3.40.718.10:FF:000006">
    <property type="entry name" value="3-isopropylmalate dehydrogenase"/>
    <property type="match status" value="1"/>
</dbReference>
<evidence type="ECO:0000256" key="3">
    <source>
        <dbReference type="ARBA" id="ARBA00004762"/>
    </source>
</evidence>